<accession>A0A2G5T6D7</accession>
<evidence type="ECO:0000313" key="3">
    <source>
        <dbReference type="Proteomes" id="UP000230233"/>
    </source>
</evidence>
<protein>
    <recommendedName>
        <fullName evidence="1">F-box domain-containing protein</fullName>
    </recommendedName>
</protein>
<evidence type="ECO:0000313" key="2">
    <source>
        <dbReference type="EMBL" id="PIC22743.1"/>
    </source>
</evidence>
<dbReference type="EMBL" id="PDUG01000005">
    <property type="protein sequence ID" value="PIC22743.1"/>
    <property type="molecule type" value="Genomic_DNA"/>
</dbReference>
<dbReference type="OrthoDB" id="10625362at2759"/>
<dbReference type="Proteomes" id="UP000230233">
    <property type="component" value="Chromosome V"/>
</dbReference>
<reference evidence="3" key="1">
    <citation type="submission" date="2017-10" db="EMBL/GenBank/DDBJ databases">
        <title>Rapid genome shrinkage in a self-fertile nematode reveals novel sperm competition proteins.</title>
        <authorList>
            <person name="Yin D."/>
            <person name="Schwarz E.M."/>
            <person name="Thomas C.G."/>
            <person name="Felde R.L."/>
            <person name="Korf I.F."/>
            <person name="Cutter A.D."/>
            <person name="Schartner C.M."/>
            <person name="Ralston E.J."/>
            <person name="Meyer B.J."/>
            <person name="Haag E.S."/>
        </authorList>
    </citation>
    <scope>NUCLEOTIDE SEQUENCE [LARGE SCALE GENOMIC DNA]</scope>
    <source>
        <strain evidence="3">JU1422</strain>
    </source>
</reference>
<gene>
    <name evidence="2" type="primary">Cnig_chr_V.g16692</name>
    <name evidence="2" type="ORF">B9Z55_016692</name>
</gene>
<dbReference type="Pfam" id="PF00646">
    <property type="entry name" value="F-box"/>
    <property type="match status" value="1"/>
</dbReference>
<dbReference type="PANTHER" id="PTHR21503">
    <property type="entry name" value="F-BOX-CONTAINING HYPOTHETICAL PROTEIN C.ELEGANS"/>
    <property type="match status" value="1"/>
</dbReference>
<dbReference type="InterPro" id="IPR001810">
    <property type="entry name" value="F-box_dom"/>
</dbReference>
<sequence length="346" mass="40106">MPINLFKLPRLVGALVVAEMNYQEIFLLSLCSRRTYSLVKKANIKVPKLEFRFDDFHGCDKFEVRVVTNTQKWLPVTSLLHVPELKLETILSVRLGLDYVADTNFCLWRKKGGTFRHRMECANEPIAIQKAIQDHLNSIFHYSETNQLYLSMKCKGSLPNITNVGEIEIKHKNVDPQFLTNVLTTYPDHYTISVVSRIVGEIPKESPFFQIQNIQVMFLCGPDYFHNFVGRNMRLDWVVLTDQDLIQVLQKWISNEAYENLVSLSLSIANTINADLIRQTIEFEEYDPNESEKRPADYVIDIPYTNFFNHKYSLKEAFVEIKRITDGKRAFLSVGATHFDLLVDTN</sequence>
<dbReference type="PANTHER" id="PTHR21503:SF8">
    <property type="entry name" value="F-BOX ASSOCIATED DOMAIN-CONTAINING PROTEIN-RELATED"/>
    <property type="match status" value="1"/>
</dbReference>
<feature type="domain" description="F-box" evidence="1">
    <location>
        <begin position="2"/>
        <end position="49"/>
    </location>
</feature>
<comment type="caution">
    <text evidence="2">The sequence shown here is derived from an EMBL/GenBank/DDBJ whole genome shotgun (WGS) entry which is preliminary data.</text>
</comment>
<evidence type="ECO:0000259" key="1">
    <source>
        <dbReference type="PROSITE" id="PS50181"/>
    </source>
</evidence>
<organism evidence="2 3">
    <name type="scientific">Caenorhabditis nigoni</name>
    <dbReference type="NCBI Taxonomy" id="1611254"/>
    <lineage>
        <taxon>Eukaryota</taxon>
        <taxon>Metazoa</taxon>
        <taxon>Ecdysozoa</taxon>
        <taxon>Nematoda</taxon>
        <taxon>Chromadorea</taxon>
        <taxon>Rhabditida</taxon>
        <taxon>Rhabditina</taxon>
        <taxon>Rhabditomorpha</taxon>
        <taxon>Rhabditoidea</taxon>
        <taxon>Rhabditidae</taxon>
        <taxon>Peloderinae</taxon>
        <taxon>Caenorhabditis</taxon>
    </lineage>
</organism>
<proteinExistence type="predicted"/>
<dbReference type="PROSITE" id="PS50181">
    <property type="entry name" value="FBOX"/>
    <property type="match status" value="1"/>
</dbReference>
<keyword evidence="3" id="KW-1185">Reference proteome</keyword>
<dbReference type="AlphaFoldDB" id="A0A2G5T6D7"/>
<name>A0A2G5T6D7_9PELO</name>